<dbReference type="Gene3D" id="3.20.80.10">
    <property type="entry name" value="Regulatory factor, effector binding domain"/>
    <property type="match status" value="1"/>
</dbReference>
<organism evidence="2 3">
    <name type="scientific">Listeria monocytogenes serotype 4a (strain M7)</name>
    <dbReference type="NCBI Taxonomy" id="1030009"/>
    <lineage>
        <taxon>Bacteria</taxon>
        <taxon>Bacillati</taxon>
        <taxon>Bacillota</taxon>
        <taxon>Bacilli</taxon>
        <taxon>Bacillales</taxon>
        <taxon>Listeriaceae</taxon>
        <taxon>Listeria</taxon>
    </lineage>
</organism>
<evidence type="ECO:0000313" key="3">
    <source>
        <dbReference type="Proteomes" id="UP000000486"/>
    </source>
</evidence>
<feature type="domain" description="Integron-associated effector binding protein" evidence="1">
    <location>
        <begin position="4"/>
        <end position="136"/>
    </location>
</feature>
<gene>
    <name evidence="2" type="ordered locus">LMM7_0403</name>
</gene>
<sequence length="139" mass="15246">MAFEIVELKKETFTGNKVEIPEFDPQKGFGPMSEIKESAYTKFAKNEKDYVGINASLDGLQYYIVASAKGENGDTTFDIPEGKYAKFVTSETDRPALDGFIGAAYGEVSQSDTVGIAGSFNLEDLREAEFTLYIPVVSK</sequence>
<dbReference type="AlphaFoldDB" id="A0A0E0USW1"/>
<dbReference type="Pfam" id="PF14526">
    <property type="entry name" value="Cass2"/>
    <property type="match status" value="1"/>
</dbReference>
<evidence type="ECO:0000259" key="1">
    <source>
        <dbReference type="Pfam" id="PF14526"/>
    </source>
</evidence>
<dbReference type="EMBL" id="CP002816">
    <property type="protein sequence ID" value="AEH91409.1"/>
    <property type="molecule type" value="Genomic_DNA"/>
</dbReference>
<name>A0A0E0USW1_LISMM</name>
<evidence type="ECO:0000313" key="2">
    <source>
        <dbReference type="EMBL" id="AEH91409.1"/>
    </source>
</evidence>
<dbReference type="InterPro" id="IPR011256">
    <property type="entry name" value="Reg_factor_effector_dom_sf"/>
</dbReference>
<accession>A0A0E0USW1</accession>
<protein>
    <recommendedName>
        <fullName evidence="1">Integron-associated effector binding protein domain-containing protein</fullName>
    </recommendedName>
</protein>
<dbReference type="PATRIC" id="fig|1030009.3.peg.395"/>
<dbReference type="HOGENOM" id="CLU_123826_0_0_9"/>
<proteinExistence type="predicted"/>
<reference evidence="2 3" key="1">
    <citation type="journal article" date="2011" name="J. Bacteriol.">
        <title>Genome sequence of the nonpathogenic Listeria monocytogenes serovar 4a strain M7.</title>
        <authorList>
            <person name="Chen J."/>
            <person name="Xia Y."/>
            <person name="Cheng C."/>
            <person name="Fang C."/>
            <person name="Shan Y."/>
            <person name="Jin G."/>
            <person name="Fang W."/>
        </authorList>
    </citation>
    <scope>NUCLEOTIDE SEQUENCE [LARGE SCALE GENOMIC DNA]</scope>
    <source>
        <strain evidence="2 3">M7</strain>
    </source>
</reference>
<dbReference type="RefSeq" id="WP_012581987.1">
    <property type="nucleotide sequence ID" value="NC_017537.1"/>
</dbReference>
<dbReference type="InterPro" id="IPR029441">
    <property type="entry name" value="Cass2"/>
</dbReference>
<dbReference type="Proteomes" id="UP000000486">
    <property type="component" value="Chromosome"/>
</dbReference>
<dbReference type="KEGG" id="lmq:LMM7_0403"/>